<evidence type="ECO:0000256" key="2">
    <source>
        <dbReference type="ARBA" id="ARBA00022695"/>
    </source>
</evidence>
<feature type="site" description="Positions MEP for the nucleophilic attack" evidence="3">
    <location>
        <position position="212"/>
    </location>
</feature>
<comment type="catalytic activity">
    <reaction evidence="3">
        <text>2-C-methyl-D-erythritol 4-phosphate + CTP + H(+) = 4-CDP-2-C-methyl-D-erythritol + diphosphate</text>
        <dbReference type="Rhea" id="RHEA:13429"/>
        <dbReference type="ChEBI" id="CHEBI:15378"/>
        <dbReference type="ChEBI" id="CHEBI:33019"/>
        <dbReference type="ChEBI" id="CHEBI:37563"/>
        <dbReference type="ChEBI" id="CHEBI:57823"/>
        <dbReference type="ChEBI" id="CHEBI:58262"/>
        <dbReference type="EC" id="2.7.7.60"/>
    </reaction>
</comment>
<dbReference type="InterPro" id="IPR029044">
    <property type="entry name" value="Nucleotide-diphossugar_trans"/>
</dbReference>
<keyword evidence="3" id="KW-0414">Isoprene biosynthesis</keyword>
<sequence length="248" mass="27214">MGKFAVILPAAGRSTRFGNAKQKKVFAELDGRAVWLRAAEPFVNRDDVAQTIVVIAPEDRELFELRFRASVAFLNIRVIDGGAERSDSIARALEILEPDCEFVAIHDAARPCVTADQIDAVFGAARDHGAALLAVPVADTIKRVGPDRLTTETVPRRDLYLAQTPQVFRRDLLLRAYANRERLGADVTDDTQLVEAIGQSCAVVESTSLNLKITSQADLRLASAVLQALPKPKRDSPAHPFSDERAMW</sequence>
<dbReference type="SUPFAM" id="SSF53448">
    <property type="entry name" value="Nucleotide-diphospho-sugar transferases"/>
    <property type="match status" value="1"/>
</dbReference>
<reference evidence="4" key="1">
    <citation type="submission" date="2024-05" db="EMBL/GenBank/DDBJ databases">
        <title>Planctomycetes of the genus Singulisphaera possess chitinolytic capabilities.</title>
        <authorList>
            <person name="Ivanova A."/>
        </authorList>
    </citation>
    <scope>NUCLEOTIDE SEQUENCE</scope>
    <source>
        <strain evidence="4">Ch08T</strain>
    </source>
</reference>
<dbReference type="PANTHER" id="PTHR32125:SF4">
    <property type="entry name" value="2-C-METHYL-D-ERYTHRITOL 4-PHOSPHATE CYTIDYLYLTRANSFERASE, CHLOROPLASTIC"/>
    <property type="match status" value="1"/>
</dbReference>
<dbReference type="FunFam" id="3.90.550.10:FF:000003">
    <property type="entry name" value="2-C-methyl-D-erythritol 4-phosphate cytidylyltransferase"/>
    <property type="match status" value="1"/>
</dbReference>
<dbReference type="RefSeq" id="WP_406699555.1">
    <property type="nucleotide sequence ID" value="NZ_CP155447.1"/>
</dbReference>
<dbReference type="CDD" id="cd02516">
    <property type="entry name" value="CDP-ME_synthetase"/>
    <property type="match status" value="1"/>
</dbReference>
<evidence type="ECO:0000256" key="3">
    <source>
        <dbReference type="HAMAP-Rule" id="MF_00108"/>
    </source>
</evidence>
<feature type="site" description="Transition state stabilizer" evidence="3">
    <location>
        <position position="16"/>
    </location>
</feature>
<comment type="pathway">
    <text evidence="3">Isoprenoid biosynthesis; isopentenyl diphosphate biosynthesis via DXP pathway; isopentenyl diphosphate from 1-deoxy-D-xylulose 5-phosphate: step 2/6.</text>
</comment>
<organism evidence="4">
    <name type="scientific">Singulisphaera sp. Ch08</name>
    <dbReference type="NCBI Taxonomy" id="3120278"/>
    <lineage>
        <taxon>Bacteria</taxon>
        <taxon>Pseudomonadati</taxon>
        <taxon>Planctomycetota</taxon>
        <taxon>Planctomycetia</taxon>
        <taxon>Isosphaerales</taxon>
        <taxon>Isosphaeraceae</taxon>
        <taxon>Singulisphaera</taxon>
    </lineage>
</organism>
<evidence type="ECO:0000256" key="1">
    <source>
        <dbReference type="ARBA" id="ARBA00022679"/>
    </source>
</evidence>
<gene>
    <name evidence="3 4" type="primary">ispD</name>
    <name evidence="4" type="ORF">V5E97_11885</name>
</gene>
<dbReference type="Gene3D" id="3.90.550.10">
    <property type="entry name" value="Spore Coat Polysaccharide Biosynthesis Protein SpsA, Chain A"/>
    <property type="match status" value="1"/>
</dbReference>
<keyword evidence="2 3" id="KW-0548">Nucleotidyltransferase</keyword>
<name>A0AAU7CNN2_9BACT</name>
<proteinExistence type="inferred from homology"/>
<comment type="function">
    <text evidence="3">Catalyzes the formation of 4-diphosphocytidyl-2-C-methyl-D-erythritol from CTP and 2-C-methyl-D-erythritol 4-phosphate (MEP).</text>
</comment>
<dbReference type="HAMAP" id="MF_00108">
    <property type="entry name" value="IspD"/>
    <property type="match status" value="1"/>
</dbReference>
<dbReference type="InterPro" id="IPR034683">
    <property type="entry name" value="IspD/TarI"/>
</dbReference>
<dbReference type="GO" id="GO:0019288">
    <property type="term" value="P:isopentenyl diphosphate biosynthetic process, methylerythritol 4-phosphate pathway"/>
    <property type="evidence" value="ECO:0007669"/>
    <property type="project" value="UniProtKB-UniRule"/>
</dbReference>
<dbReference type="AlphaFoldDB" id="A0AAU7CNN2"/>
<protein>
    <recommendedName>
        <fullName evidence="3">2-C-methyl-D-erythritol 4-phosphate cytidylyltransferase</fullName>
        <ecNumber evidence="3">2.7.7.60</ecNumber>
    </recommendedName>
    <alternativeName>
        <fullName evidence="3">4-diphosphocytidyl-2C-methyl-D-erythritol synthase</fullName>
    </alternativeName>
    <alternativeName>
        <fullName evidence="3">MEP cytidylyltransferase</fullName>
        <shortName evidence="3">MCT</shortName>
    </alternativeName>
</protein>
<evidence type="ECO:0000313" key="4">
    <source>
        <dbReference type="EMBL" id="XBH06705.1"/>
    </source>
</evidence>
<comment type="similarity">
    <text evidence="3">Belongs to the IspD/TarI cytidylyltransferase family. IspD subfamily.</text>
</comment>
<dbReference type="InterPro" id="IPR050088">
    <property type="entry name" value="IspD/TarI_cytidylyltransf_bact"/>
</dbReference>
<dbReference type="PANTHER" id="PTHR32125">
    <property type="entry name" value="2-C-METHYL-D-ERYTHRITOL 4-PHOSPHATE CYTIDYLYLTRANSFERASE, CHLOROPLASTIC"/>
    <property type="match status" value="1"/>
</dbReference>
<dbReference type="GO" id="GO:0050518">
    <property type="term" value="F:2-C-methyl-D-erythritol 4-phosphate cytidylyltransferase activity"/>
    <property type="evidence" value="ECO:0007669"/>
    <property type="project" value="UniProtKB-UniRule"/>
</dbReference>
<dbReference type="InterPro" id="IPR001228">
    <property type="entry name" value="IspD"/>
</dbReference>
<feature type="site" description="Positions MEP for the nucleophilic attack" evidence="3">
    <location>
        <position position="156"/>
    </location>
</feature>
<dbReference type="NCBIfam" id="TIGR00453">
    <property type="entry name" value="ispD"/>
    <property type="match status" value="1"/>
</dbReference>
<accession>A0AAU7CNN2</accession>
<dbReference type="EC" id="2.7.7.60" evidence="3"/>
<feature type="site" description="Transition state stabilizer" evidence="3">
    <location>
        <position position="24"/>
    </location>
</feature>
<dbReference type="Pfam" id="PF01128">
    <property type="entry name" value="IspD"/>
    <property type="match status" value="1"/>
</dbReference>
<dbReference type="EMBL" id="CP155447">
    <property type="protein sequence ID" value="XBH06705.1"/>
    <property type="molecule type" value="Genomic_DNA"/>
</dbReference>
<keyword evidence="1 3" id="KW-0808">Transferase</keyword>